<name>A0ABN8MKU9_9CNID</name>
<keyword evidence="1" id="KW-0175">Coiled coil</keyword>
<proteinExistence type="predicted"/>
<comment type="caution">
    <text evidence="3">The sequence shown here is derived from an EMBL/GenBank/DDBJ whole genome shotgun (WGS) entry which is preliminary data.</text>
</comment>
<feature type="compositionally biased region" description="Polar residues" evidence="2">
    <location>
        <begin position="18"/>
        <end position="29"/>
    </location>
</feature>
<feature type="coiled-coil region" evidence="1">
    <location>
        <begin position="53"/>
        <end position="80"/>
    </location>
</feature>
<accession>A0ABN8MKU9</accession>
<evidence type="ECO:0000313" key="3">
    <source>
        <dbReference type="EMBL" id="CAH3027915.1"/>
    </source>
</evidence>
<gene>
    <name evidence="3" type="ORF">PEVE_00032674</name>
</gene>
<keyword evidence="4" id="KW-1185">Reference proteome</keyword>
<evidence type="ECO:0000256" key="1">
    <source>
        <dbReference type="SAM" id="Coils"/>
    </source>
</evidence>
<organism evidence="3 4">
    <name type="scientific">Porites evermanni</name>
    <dbReference type="NCBI Taxonomy" id="104178"/>
    <lineage>
        <taxon>Eukaryota</taxon>
        <taxon>Metazoa</taxon>
        <taxon>Cnidaria</taxon>
        <taxon>Anthozoa</taxon>
        <taxon>Hexacorallia</taxon>
        <taxon>Scleractinia</taxon>
        <taxon>Fungiina</taxon>
        <taxon>Poritidae</taxon>
        <taxon>Porites</taxon>
    </lineage>
</organism>
<protein>
    <submittedName>
        <fullName evidence="3">Uncharacterized protein</fullName>
    </submittedName>
</protein>
<dbReference type="EMBL" id="CALNXI010000479">
    <property type="protein sequence ID" value="CAH3027915.1"/>
    <property type="molecule type" value="Genomic_DNA"/>
</dbReference>
<evidence type="ECO:0000313" key="4">
    <source>
        <dbReference type="Proteomes" id="UP001159427"/>
    </source>
</evidence>
<dbReference type="Proteomes" id="UP001159427">
    <property type="component" value="Unassembled WGS sequence"/>
</dbReference>
<feature type="compositionally biased region" description="Basic and acidic residues" evidence="2">
    <location>
        <begin position="113"/>
        <end position="122"/>
    </location>
</feature>
<evidence type="ECO:0000256" key="2">
    <source>
        <dbReference type="SAM" id="MobiDB-lite"/>
    </source>
</evidence>
<sequence>MNKNRRYSTLDGNPMNRRFSTQDSTSLNPQDAECVPSHRCLILDQSFEALKSARSSTETMKRVQQEMERAVNTEAEKNDKYKQSATEHTSFAEEIDNTAHGLEDTTPITGGDETAKCTENETRQTIVRELHHESRND</sequence>
<feature type="region of interest" description="Disordered" evidence="2">
    <location>
        <begin position="1"/>
        <end position="31"/>
    </location>
</feature>
<reference evidence="3 4" key="1">
    <citation type="submission" date="2022-05" db="EMBL/GenBank/DDBJ databases">
        <authorList>
            <consortium name="Genoscope - CEA"/>
            <person name="William W."/>
        </authorList>
    </citation>
    <scope>NUCLEOTIDE SEQUENCE [LARGE SCALE GENOMIC DNA]</scope>
</reference>
<feature type="region of interest" description="Disordered" evidence="2">
    <location>
        <begin position="92"/>
        <end position="122"/>
    </location>
</feature>